<dbReference type="PROSITE" id="PS50929">
    <property type="entry name" value="ABC_TM1F"/>
    <property type="match status" value="1"/>
</dbReference>
<accession>A0A226EMB2</accession>
<feature type="transmembrane region" description="Helical" evidence="5">
    <location>
        <begin position="307"/>
        <end position="324"/>
    </location>
</feature>
<dbReference type="Pfam" id="PF00664">
    <property type="entry name" value="ABC_membrane"/>
    <property type="match status" value="1"/>
</dbReference>
<dbReference type="SUPFAM" id="SSF90123">
    <property type="entry name" value="ABC transporter transmembrane region"/>
    <property type="match status" value="1"/>
</dbReference>
<dbReference type="InterPro" id="IPR039421">
    <property type="entry name" value="Type_1_exporter"/>
</dbReference>
<evidence type="ECO:0000313" key="7">
    <source>
        <dbReference type="EMBL" id="OXA58154.1"/>
    </source>
</evidence>
<keyword evidence="8" id="KW-1185">Reference proteome</keyword>
<evidence type="ECO:0000256" key="1">
    <source>
        <dbReference type="ARBA" id="ARBA00004141"/>
    </source>
</evidence>
<dbReference type="GO" id="GO:0016887">
    <property type="term" value="F:ATP hydrolysis activity"/>
    <property type="evidence" value="ECO:0007669"/>
    <property type="project" value="InterPro"/>
</dbReference>
<evidence type="ECO:0000256" key="4">
    <source>
        <dbReference type="ARBA" id="ARBA00023136"/>
    </source>
</evidence>
<comment type="caution">
    <text evidence="7">The sequence shown here is derived from an EMBL/GenBank/DDBJ whole genome shotgun (WGS) entry which is preliminary data.</text>
</comment>
<evidence type="ECO:0000256" key="2">
    <source>
        <dbReference type="ARBA" id="ARBA00022692"/>
    </source>
</evidence>
<dbReference type="EMBL" id="LNIX01000003">
    <property type="protein sequence ID" value="OXA58154.1"/>
    <property type="molecule type" value="Genomic_DNA"/>
</dbReference>
<evidence type="ECO:0000313" key="8">
    <source>
        <dbReference type="Proteomes" id="UP000198287"/>
    </source>
</evidence>
<keyword evidence="4 5" id="KW-0472">Membrane</keyword>
<sequence>MRLQLHLKALNLAWFRHHVGYVSQEPVLFGISIYENIRYGREDVGKGDIIHAAKMAYAHDFISQLPQGYETLCGERGSQLSAGQKQRIAIARALATSSLDSRSEAVVQAALDLAARGRTTIIIAHRLSSVKDCDVIYVIKDGHIMESGTHYQLMSCEALYHDLVMAQTTVVEDEYISQSADESGAWEESSKELSVLLACNQLDSYRRVKRKQRKNFRKRKIILPDPDRDRLVKEAEELNVELPIVRMPMSWFDKECNSPSRISTRLARDAPMVKAAAGHRLAVTLSSFVTVTAAIFISFYFGWQLALVILGGFPILMFSGYVQVQVQKSGQKKDAAMMEDAGRCANEAIANVRTVQSIGLESIFCTKYFELLYPMYIEAHRQALIYGTAFAFSEAVVFIIYAASFRYGAYLISIDLMSSSSVYRVFFAIAFCAVSVGQATSFIPDYNKAKLAAGLIFHLIEEKSKIDPFNAGGLRPGLKGQISFSDVHFRYPMRPDTHVLRGLSFCVEPGQTLALTGPSGTVAVN</sequence>
<dbReference type="InterPro" id="IPR027417">
    <property type="entry name" value="P-loop_NTPase"/>
</dbReference>
<dbReference type="InterPro" id="IPR036640">
    <property type="entry name" value="ABC1_TM_sf"/>
</dbReference>
<dbReference type="GO" id="GO:0005524">
    <property type="term" value="F:ATP binding"/>
    <property type="evidence" value="ECO:0007669"/>
    <property type="project" value="InterPro"/>
</dbReference>
<dbReference type="SUPFAM" id="SSF52540">
    <property type="entry name" value="P-loop containing nucleoside triphosphate hydrolases"/>
    <property type="match status" value="2"/>
</dbReference>
<reference evidence="7 8" key="1">
    <citation type="submission" date="2015-12" db="EMBL/GenBank/DDBJ databases">
        <title>The genome of Folsomia candida.</title>
        <authorList>
            <person name="Faddeeva A."/>
            <person name="Derks M.F."/>
            <person name="Anvar Y."/>
            <person name="Smit S."/>
            <person name="Van Straalen N."/>
            <person name="Roelofs D."/>
        </authorList>
    </citation>
    <scope>NUCLEOTIDE SEQUENCE [LARGE SCALE GENOMIC DNA]</scope>
    <source>
        <strain evidence="7 8">VU population</strain>
        <tissue evidence="7">Whole body</tissue>
    </source>
</reference>
<dbReference type="AlphaFoldDB" id="A0A226EMB2"/>
<dbReference type="CDD" id="cd18578">
    <property type="entry name" value="ABC_6TM_Pgp_ABCB1_D2_like"/>
    <property type="match status" value="1"/>
</dbReference>
<proteinExistence type="predicted"/>
<keyword evidence="2 5" id="KW-0812">Transmembrane</keyword>
<protein>
    <submittedName>
        <fullName evidence="7">Multidrug resistance protein 1</fullName>
    </submittedName>
</protein>
<dbReference type="InterPro" id="IPR011527">
    <property type="entry name" value="ABC1_TM_dom"/>
</dbReference>
<feature type="transmembrane region" description="Helical" evidence="5">
    <location>
        <begin position="423"/>
        <end position="443"/>
    </location>
</feature>
<comment type="subcellular location">
    <subcellularLocation>
        <location evidence="1">Membrane</location>
        <topology evidence="1">Multi-pass membrane protein</topology>
    </subcellularLocation>
</comment>
<dbReference type="Proteomes" id="UP000198287">
    <property type="component" value="Unassembled WGS sequence"/>
</dbReference>
<evidence type="ECO:0000256" key="5">
    <source>
        <dbReference type="SAM" id="Phobius"/>
    </source>
</evidence>
<dbReference type="GO" id="GO:0016020">
    <property type="term" value="C:membrane"/>
    <property type="evidence" value="ECO:0007669"/>
    <property type="project" value="UniProtKB-SubCell"/>
</dbReference>
<dbReference type="Pfam" id="PF00005">
    <property type="entry name" value="ABC_tran"/>
    <property type="match status" value="1"/>
</dbReference>
<dbReference type="PANTHER" id="PTHR24221">
    <property type="entry name" value="ATP-BINDING CASSETTE SUB-FAMILY B"/>
    <property type="match status" value="1"/>
</dbReference>
<feature type="domain" description="ABC transmembrane type-1" evidence="6">
    <location>
        <begin position="244"/>
        <end position="448"/>
    </location>
</feature>
<feature type="transmembrane region" description="Helical" evidence="5">
    <location>
        <begin position="383"/>
        <end position="403"/>
    </location>
</feature>
<dbReference type="Gene3D" id="1.20.1560.10">
    <property type="entry name" value="ABC transporter type 1, transmembrane domain"/>
    <property type="match status" value="1"/>
</dbReference>
<dbReference type="PANTHER" id="PTHR24221:SF503">
    <property type="entry name" value="MITOCHONDRIAL POTASSIUM CHANNEL ATP-BINDING SUBUNIT"/>
    <property type="match status" value="1"/>
</dbReference>
<evidence type="ECO:0000259" key="6">
    <source>
        <dbReference type="PROSITE" id="PS50929"/>
    </source>
</evidence>
<dbReference type="InterPro" id="IPR003439">
    <property type="entry name" value="ABC_transporter-like_ATP-bd"/>
</dbReference>
<dbReference type="OMA" id="DGHIMES"/>
<dbReference type="Gene3D" id="3.40.50.300">
    <property type="entry name" value="P-loop containing nucleotide triphosphate hydrolases"/>
    <property type="match status" value="2"/>
</dbReference>
<dbReference type="OrthoDB" id="6500128at2759"/>
<organism evidence="7 8">
    <name type="scientific">Folsomia candida</name>
    <name type="common">Springtail</name>
    <dbReference type="NCBI Taxonomy" id="158441"/>
    <lineage>
        <taxon>Eukaryota</taxon>
        <taxon>Metazoa</taxon>
        <taxon>Ecdysozoa</taxon>
        <taxon>Arthropoda</taxon>
        <taxon>Hexapoda</taxon>
        <taxon>Collembola</taxon>
        <taxon>Entomobryomorpha</taxon>
        <taxon>Isotomoidea</taxon>
        <taxon>Isotomidae</taxon>
        <taxon>Proisotominae</taxon>
        <taxon>Folsomia</taxon>
    </lineage>
</organism>
<dbReference type="GO" id="GO:0140359">
    <property type="term" value="F:ABC-type transporter activity"/>
    <property type="evidence" value="ECO:0007669"/>
    <property type="project" value="InterPro"/>
</dbReference>
<keyword evidence="3 5" id="KW-1133">Transmembrane helix</keyword>
<gene>
    <name evidence="7" type="ORF">Fcan01_07023</name>
</gene>
<evidence type="ECO:0000256" key="3">
    <source>
        <dbReference type="ARBA" id="ARBA00022989"/>
    </source>
</evidence>
<name>A0A226EMB2_FOLCA</name>